<name>I1J0P0_BRADI</name>
<reference evidence="3" key="3">
    <citation type="submission" date="2018-08" db="UniProtKB">
        <authorList>
            <consortium name="EnsemblPlants"/>
        </authorList>
    </citation>
    <scope>IDENTIFICATION</scope>
    <source>
        <strain evidence="3">cv. Bd21</strain>
    </source>
</reference>
<dbReference type="Proteomes" id="UP000008810">
    <property type="component" value="Chromosome 5"/>
</dbReference>
<protein>
    <recommendedName>
        <fullName evidence="1">F-box domain-containing protein</fullName>
    </recommendedName>
</protein>
<dbReference type="InterPro" id="IPR036047">
    <property type="entry name" value="F-box-like_dom_sf"/>
</dbReference>
<evidence type="ECO:0000259" key="1">
    <source>
        <dbReference type="Pfam" id="PF00646"/>
    </source>
</evidence>
<dbReference type="OrthoDB" id="651871at2759"/>
<gene>
    <name evidence="2" type="ORF">BRADI_5g18580v3</name>
</gene>
<dbReference type="PANTHER" id="PTHR33207">
    <property type="entry name" value="F-BOX DOMAIN CONTAINING PROTEIN-RELATED"/>
    <property type="match status" value="1"/>
</dbReference>
<dbReference type="InParanoid" id="I1J0P0"/>
<dbReference type="OMA" id="MEWSIIN"/>
<evidence type="ECO:0000313" key="2">
    <source>
        <dbReference type="EMBL" id="KQJ84084.1"/>
    </source>
</evidence>
<dbReference type="Gramene" id="KQJ84084">
    <property type="protein sequence ID" value="KQJ84084"/>
    <property type="gene ID" value="BRADI_5g18580v3"/>
</dbReference>
<dbReference type="Pfam" id="PF00646">
    <property type="entry name" value="F-box"/>
    <property type="match status" value="1"/>
</dbReference>
<sequence>MEPLQRSAEETVKKPKILPVASLGDDPLGEILLRLPDMASLASAALVCKSWGQLACLPAIFRRFLSLRKPPLVGFILTNRSDKPHHCPDYSFISAKSGNPNLTSATADGDFLFHDLDLADADEGYYDDGWRLRGCNGGLLLLSRGSDALDLAVYDPIARTAVFFHAPLRLFSHLVRYAIIVDEADASFRVIAIDTWMNSPSALFSSRTHKWVIVYSYVLHAFYPCRTDGMAAGRFVYWRSDTKKSPYDSKEEKILMLDMETTVWSVIKAPVPPGESYCIADMAEHGGLCIVSSKEQRIKLWVRNNNDEWRIKKEVLLMREFGHLKDLHRDEWMKRVRILAMKAGYVYMEFWSKRKPHSYFLVLNLNTMKLEMFHNSLSRPFRGPRFPFFMLLSPLPAPEDDKELQTA</sequence>
<dbReference type="eggNOG" id="ENOG502R675">
    <property type="taxonomic scope" value="Eukaryota"/>
</dbReference>
<dbReference type="EMBL" id="CM000884">
    <property type="protein sequence ID" value="KQJ84084.1"/>
    <property type="molecule type" value="Genomic_DNA"/>
</dbReference>
<evidence type="ECO:0000313" key="4">
    <source>
        <dbReference type="Proteomes" id="UP000008810"/>
    </source>
</evidence>
<dbReference type="FunCoup" id="I1J0P0">
    <property type="interactions" value="323"/>
</dbReference>
<evidence type="ECO:0000313" key="3">
    <source>
        <dbReference type="EnsemblPlants" id="KQJ84084"/>
    </source>
</evidence>
<dbReference type="AlphaFoldDB" id="I1J0P0"/>
<accession>I1J0P0</accession>
<keyword evidence="4" id="KW-1185">Reference proteome</keyword>
<dbReference type="InterPro" id="IPR001810">
    <property type="entry name" value="F-box_dom"/>
</dbReference>
<feature type="domain" description="F-box" evidence="1">
    <location>
        <begin position="23"/>
        <end position="60"/>
    </location>
</feature>
<reference evidence="2" key="2">
    <citation type="submission" date="2017-06" db="EMBL/GenBank/DDBJ databases">
        <title>WGS assembly of Brachypodium distachyon.</title>
        <authorList>
            <consortium name="The International Brachypodium Initiative"/>
            <person name="Lucas S."/>
            <person name="Harmon-Smith M."/>
            <person name="Lail K."/>
            <person name="Tice H."/>
            <person name="Grimwood J."/>
            <person name="Bruce D."/>
            <person name="Barry K."/>
            <person name="Shu S."/>
            <person name="Lindquist E."/>
            <person name="Wang M."/>
            <person name="Pitluck S."/>
            <person name="Vogel J.P."/>
            <person name="Garvin D.F."/>
            <person name="Mockler T.C."/>
            <person name="Schmutz J."/>
            <person name="Rokhsar D."/>
            <person name="Bevan M.W."/>
        </authorList>
    </citation>
    <scope>NUCLEOTIDE SEQUENCE</scope>
    <source>
        <strain evidence="2">Bd21</strain>
    </source>
</reference>
<proteinExistence type="predicted"/>
<dbReference type="SUPFAM" id="SSF81383">
    <property type="entry name" value="F-box domain"/>
    <property type="match status" value="1"/>
</dbReference>
<organism evidence="3">
    <name type="scientific">Brachypodium distachyon</name>
    <name type="common">Purple false brome</name>
    <name type="synonym">Trachynia distachya</name>
    <dbReference type="NCBI Taxonomy" id="15368"/>
    <lineage>
        <taxon>Eukaryota</taxon>
        <taxon>Viridiplantae</taxon>
        <taxon>Streptophyta</taxon>
        <taxon>Embryophyta</taxon>
        <taxon>Tracheophyta</taxon>
        <taxon>Spermatophyta</taxon>
        <taxon>Magnoliopsida</taxon>
        <taxon>Liliopsida</taxon>
        <taxon>Poales</taxon>
        <taxon>Poaceae</taxon>
        <taxon>BOP clade</taxon>
        <taxon>Pooideae</taxon>
        <taxon>Stipodae</taxon>
        <taxon>Brachypodieae</taxon>
        <taxon>Brachypodium</taxon>
    </lineage>
</organism>
<dbReference type="EnsemblPlants" id="KQJ84084">
    <property type="protein sequence ID" value="KQJ84084"/>
    <property type="gene ID" value="BRADI_5g18580v3"/>
</dbReference>
<reference evidence="2 3" key="1">
    <citation type="journal article" date="2010" name="Nature">
        <title>Genome sequencing and analysis of the model grass Brachypodium distachyon.</title>
        <authorList>
            <consortium name="International Brachypodium Initiative"/>
        </authorList>
    </citation>
    <scope>NUCLEOTIDE SEQUENCE [LARGE SCALE GENOMIC DNA]</scope>
    <source>
        <strain evidence="2 3">Bd21</strain>
    </source>
</reference>
<dbReference type="HOGENOM" id="CLU_017945_1_0_1"/>